<proteinExistence type="predicted"/>
<dbReference type="OrthoDB" id="201658at2759"/>
<sequence>MKKTHCSAWLNRCAADELWKNSNLGSPEGTELEQATHALKLHSEGRVTELIDIFGDEAVSLYKYMNSDPLVFHCLILSKRQEIKSAASFVLQSLPEAPPQPIKDYYLDKHTKEGKKKGRGYSHFIANMNLDNPIYDIDAEPYRARATKLYTTFLVNGKECRVAHVLKYIRDGTRDVVMKEKEEKKESLTEEVAVPLISETAVPPPYDHELFGTNERTQGLGFKNATFIAAALPALVDLSGSAIKSADRVFVKIGESRIDNDFAVCASEFRKELGLISMLTSSVTCRTTLNYGQIAARGNAHWGKQVNGKVERAKDGGRGGFVSALVVEEFDSAMRLTDSTTDVLEHPRFGIELLKVLLFRKFVGSRDTNGFNLMVRLSDGGYLEILSVDETMASPAHLQTYDKKGLATSQKFRNLFMEKCADAMYEFWDEVEVFVGGLKGVWKANYSETILGQNGRMNKTHEILEQEWVRSDAGVLCRSWLGVTRKRKRDA</sequence>
<organism evidence="1 2">
    <name type="scientific">Triparma columacea</name>
    <dbReference type="NCBI Taxonomy" id="722753"/>
    <lineage>
        <taxon>Eukaryota</taxon>
        <taxon>Sar</taxon>
        <taxon>Stramenopiles</taxon>
        <taxon>Ochrophyta</taxon>
        <taxon>Bolidophyceae</taxon>
        <taxon>Parmales</taxon>
        <taxon>Triparmaceae</taxon>
        <taxon>Triparma</taxon>
    </lineage>
</organism>
<gene>
    <name evidence="1" type="ORF">TrCOL_g3033</name>
</gene>
<evidence type="ECO:0000313" key="2">
    <source>
        <dbReference type="Proteomes" id="UP001165065"/>
    </source>
</evidence>
<dbReference type="Proteomes" id="UP001165065">
    <property type="component" value="Unassembled WGS sequence"/>
</dbReference>
<protein>
    <submittedName>
        <fullName evidence="1">Uncharacterized protein</fullName>
    </submittedName>
</protein>
<keyword evidence="2" id="KW-1185">Reference proteome</keyword>
<comment type="caution">
    <text evidence="1">The sequence shown here is derived from an EMBL/GenBank/DDBJ whole genome shotgun (WGS) entry which is preliminary data.</text>
</comment>
<name>A0A9W7L3L5_9STRA</name>
<reference evidence="2" key="1">
    <citation type="journal article" date="2023" name="Commun. Biol.">
        <title>Genome analysis of Parmales, the sister group of diatoms, reveals the evolutionary specialization of diatoms from phago-mixotrophs to photoautotrophs.</title>
        <authorList>
            <person name="Ban H."/>
            <person name="Sato S."/>
            <person name="Yoshikawa S."/>
            <person name="Yamada K."/>
            <person name="Nakamura Y."/>
            <person name="Ichinomiya M."/>
            <person name="Sato N."/>
            <person name="Blanc-Mathieu R."/>
            <person name="Endo H."/>
            <person name="Kuwata A."/>
            <person name="Ogata H."/>
        </authorList>
    </citation>
    <scope>NUCLEOTIDE SEQUENCE [LARGE SCALE GENOMIC DNA]</scope>
</reference>
<dbReference type="AlphaFoldDB" id="A0A9W7L3L5"/>
<accession>A0A9W7L3L5</accession>
<dbReference type="EMBL" id="BRYA01000625">
    <property type="protein sequence ID" value="GMI26191.1"/>
    <property type="molecule type" value="Genomic_DNA"/>
</dbReference>
<evidence type="ECO:0000313" key="1">
    <source>
        <dbReference type="EMBL" id="GMI26191.1"/>
    </source>
</evidence>